<dbReference type="CDD" id="cd00130">
    <property type="entry name" value="PAS"/>
    <property type="match status" value="1"/>
</dbReference>
<dbReference type="PANTHER" id="PTHR44757">
    <property type="entry name" value="DIGUANYLATE CYCLASE DGCP"/>
    <property type="match status" value="1"/>
</dbReference>
<name>A0A9X1B3M2_9GAMM</name>
<feature type="region of interest" description="Disordered" evidence="1">
    <location>
        <begin position="1"/>
        <end position="20"/>
    </location>
</feature>
<dbReference type="InterPro" id="IPR043128">
    <property type="entry name" value="Rev_trsase/Diguanyl_cyclase"/>
</dbReference>
<reference evidence="6 7" key="1">
    <citation type="journal article" date="2020" name="Microorganisms">
        <title>Osmotic Adaptation and Compatible Solute Biosynthesis of Phototrophic Bacteria as Revealed from Genome Analyses.</title>
        <authorList>
            <person name="Imhoff J.F."/>
            <person name="Rahn T."/>
            <person name="Kunzel S."/>
            <person name="Keller A."/>
            <person name="Neulinger S.C."/>
        </authorList>
    </citation>
    <scope>NUCLEOTIDE SEQUENCE [LARGE SCALE GENOMIC DNA]</scope>
    <source>
        <strain evidence="6 7">DSM 25653</strain>
    </source>
</reference>
<dbReference type="AlphaFoldDB" id="A0A9X1B3M2"/>
<feature type="domain" description="EAL" evidence="4">
    <location>
        <begin position="609"/>
        <end position="914"/>
    </location>
</feature>
<organism evidence="6 7">
    <name type="scientific">Lamprobacter modestohalophilus</name>
    <dbReference type="NCBI Taxonomy" id="1064514"/>
    <lineage>
        <taxon>Bacteria</taxon>
        <taxon>Pseudomonadati</taxon>
        <taxon>Pseudomonadota</taxon>
        <taxon>Gammaproteobacteria</taxon>
        <taxon>Chromatiales</taxon>
        <taxon>Chromatiaceae</taxon>
        <taxon>Lamprobacter</taxon>
    </lineage>
</organism>
<evidence type="ECO:0000259" key="3">
    <source>
        <dbReference type="PROSITE" id="PS50113"/>
    </source>
</evidence>
<evidence type="ECO:0000313" key="6">
    <source>
        <dbReference type="EMBL" id="MBK1618613.1"/>
    </source>
</evidence>
<feature type="domain" description="GGDEF" evidence="5">
    <location>
        <begin position="467"/>
        <end position="600"/>
    </location>
</feature>
<dbReference type="Pfam" id="PF13426">
    <property type="entry name" value="PAS_9"/>
    <property type="match status" value="1"/>
</dbReference>
<gene>
    <name evidence="6" type="ORF">CKO42_09235</name>
</gene>
<dbReference type="PROSITE" id="PS50887">
    <property type="entry name" value="GGDEF"/>
    <property type="match status" value="1"/>
</dbReference>
<dbReference type="SMART" id="SM00052">
    <property type="entry name" value="EAL"/>
    <property type="match status" value="1"/>
</dbReference>
<evidence type="ECO:0000259" key="2">
    <source>
        <dbReference type="PROSITE" id="PS50112"/>
    </source>
</evidence>
<evidence type="ECO:0000313" key="7">
    <source>
        <dbReference type="Proteomes" id="UP001138768"/>
    </source>
</evidence>
<proteinExistence type="predicted"/>
<dbReference type="SMART" id="SM00091">
    <property type="entry name" value="PAS"/>
    <property type="match status" value="3"/>
</dbReference>
<dbReference type="Proteomes" id="UP001138768">
    <property type="component" value="Unassembled WGS sequence"/>
</dbReference>
<evidence type="ECO:0000259" key="5">
    <source>
        <dbReference type="PROSITE" id="PS50887"/>
    </source>
</evidence>
<feature type="domain" description="PAC" evidence="3">
    <location>
        <begin position="262"/>
        <end position="312"/>
    </location>
</feature>
<dbReference type="Pfam" id="PF00563">
    <property type="entry name" value="EAL"/>
    <property type="match status" value="2"/>
</dbReference>
<evidence type="ECO:0000256" key="1">
    <source>
        <dbReference type="SAM" id="MobiDB-lite"/>
    </source>
</evidence>
<dbReference type="InterPro" id="IPR035919">
    <property type="entry name" value="EAL_sf"/>
</dbReference>
<dbReference type="SMART" id="SM00267">
    <property type="entry name" value="GGDEF"/>
    <property type="match status" value="1"/>
</dbReference>
<dbReference type="InterPro" id="IPR029787">
    <property type="entry name" value="Nucleotide_cyclase"/>
</dbReference>
<dbReference type="InterPro" id="IPR000700">
    <property type="entry name" value="PAS-assoc_C"/>
</dbReference>
<dbReference type="Pfam" id="PF08448">
    <property type="entry name" value="PAS_4"/>
    <property type="match status" value="1"/>
</dbReference>
<dbReference type="NCBIfam" id="TIGR00229">
    <property type="entry name" value="sensory_box"/>
    <property type="match status" value="1"/>
</dbReference>
<dbReference type="InterPro" id="IPR013656">
    <property type="entry name" value="PAS_4"/>
</dbReference>
<feature type="domain" description="PAS" evidence="2">
    <location>
        <begin position="190"/>
        <end position="260"/>
    </location>
</feature>
<dbReference type="NCBIfam" id="TIGR00254">
    <property type="entry name" value="GGDEF"/>
    <property type="match status" value="1"/>
</dbReference>
<protein>
    <recommendedName>
        <fullName evidence="8">EAL domain-containing protein</fullName>
    </recommendedName>
</protein>
<comment type="caution">
    <text evidence="6">The sequence shown here is derived from an EMBL/GenBank/DDBJ whole genome shotgun (WGS) entry which is preliminary data.</text>
</comment>
<dbReference type="InterPro" id="IPR000160">
    <property type="entry name" value="GGDEF_dom"/>
</dbReference>
<evidence type="ECO:0008006" key="8">
    <source>
        <dbReference type="Google" id="ProtNLM"/>
    </source>
</evidence>
<dbReference type="InterPro" id="IPR035965">
    <property type="entry name" value="PAS-like_dom_sf"/>
</dbReference>
<accession>A0A9X1B3M2</accession>
<feature type="domain" description="PAC" evidence="3">
    <location>
        <begin position="110"/>
        <end position="164"/>
    </location>
</feature>
<dbReference type="PROSITE" id="PS50883">
    <property type="entry name" value="EAL"/>
    <property type="match status" value="1"/>
</dbReference>
<dbReference type="PROSITE" id="PS50113">
    <property type="entry name" value="PAC"/>
    <property type="match status" value="2"/>
</dbReference>
<dbReference type="EMBL" id="NRRY01000012">
    <property type="protein sequence ID" value="MBK1618613.1"/>
    <property type="molecule type" value="Genomic_DNA"/>
</dbReference>
<dbReference type="InterPro" id="IPR052155">
    <property type="entry name" value="Biofilm_reg_signaling"/>
</dbReference>
<dbReference type="Gene3D" id="3.30.450.20">
    <property type="entry name" value="PAS domain"/>
    <property type="match status" value="3"/>
</dbReference>
<dbReference type="CDD" id="cd01949">
    <property type="entry name" value="GGDEF"/>
    <property type="match status" value="1"/>
</dbReference>
<feature type="compositionally biased region" description="Low complexity" evidence="1">
    <location>
        <begin position="732"/>
        <end position="741"/>
    </location>
</feature>
<dbReference type="SUPFAM" id="SSF55785">
    <property type="entry name" value="PYP-like sensor domain (PAS domain)"/>
    <property type="match status" value="3"/>
</dbReference>
<dbReference type="CDD" id="cd01948">
    <property type="entry name" value="EAL"/>
    <property type="match status" value="1"/>
</dbReference>
<dbReference type="PROSITE" id="PS50112">
    <property type="entry name" value="PAS"/>
    <property type="match status" value="1"/>
</dbReference>
<evidence type="ECO:0000259" key="4">
    <source>
        <dbReference type="PROSITE" id="PS50883"/>
    </source>
</evidence>
<dbReference type="PANTHER" id="PTHR44757:SF2">
    <property type="entry name" value="BIOFILM ARCHITECTURE MAINTENANCE PROTEIN MBAA"/>
    <property type="match status" value="1"/>
</dbReference>
<sequence length="936" mass="104915">MRCRGRADPSRWGYPRHHARKQAEQRLFEREDAARRQLAEIQSYYDTAPIGLAVLDTELRYRRINERLASSNGHPVAAHLGRSLREMVPDLAATLEPRLKQVIATGEPLRDQEIQFPSHDPAGRTRCYLEHYLPLLGGDGEVIGINVVVEDISERRAMEQQIRAFNADLERQVAARTADLQATHDALLESEEKYRKLFDHAGDAIVVVDLAGNFVDINAAACQRYGYDRETFLTLNVADLDVPEEADEIRQRLTRIEERGEYAFEARHRTADGRILTVEVKGVALSIGGRACLFGIWRDITERKRAERALRDAHQRVSELLDAMAAAVYVTDMETFELVFMNETARMVWGDGAGQLCYQALHGLESPCTFCTNDKLLDASGEPSGCFEWEHFNTQSQRWYGLRDRALRWSDGRLVRVEIATDITGYKEAQARIEHLAYHDSLTGLPNRLQFIERLGELTKADGQASSLVAICYLNVDDFKAINERDGRAFGDAVLVELAGRLRRALHKAEFVARAGSDEFALLLTELANTAEAIDRARAIQRRIAQVLWVKGQSLHLSISLGLTLFPIDQAGPDALLQHAHEALFQAKRRAPGSYHLYDPIHDHQARQQRQLYQEFAQALTQDQLVLHYQPKIRLADGQVHGLEALIRWQHPHKGLLRPDQFLPIIEDSPLEFALGEWVIKTALMQQAFWREQGQQLLISVNISPRQLQEQNFSAFLARALGLDAEQAGAQAGQLSAEQGGEQAGGQDGEQAGEQVGEQVGPLDGEQAGELGSEPVAAGSARLEIELLEIARLDNAVAAAVVMRDCKRLGVRFSLDDFGTGYASLTYFHQLPIDVVKIDRRFVLNMLDNAEDRAIVEGVLLMSRTLPRPVLAEGVESFEIGQLLQQMGCEYAQGYGIARPMPAEQVLPWLSAWAKERRWHQRATDPKPPNPDPSAP</sequence>
<feature type="region of interest" description="Disordered" evidence="1">
    <location>
        <begin position="732"/>
        <end position="752"/>
    </location>
</feature>
<dbReference type="SUPFAM" id="SSF141868">
    <property type="entry name" value="EAL domain-like"/>
    <property type="match status" value="2"/>
</dbReference>
<dbReference type="Gene3D" id="3.20.20.450">
    <property type="entry name" value="EAL domain"/>
    <property type="match status" value="1"/>
</dbReference>
<dbReference type="InterPro" id="IPR001633">
    <property type="entry name" value="EAL_dom"/>
</dbReference>
<dbReference type="Gene3D" id="3.30.70.270">
    <property type="match status" value="1"/>
</dbReference>
<dbReference type="InterPro" id="IPR000014">
    <property type="entry name" value="PAS"/>
</dbReference>
<keyword evidence="7" id="KW-1185">Reference proteome</keyword>
<dbReference type="Pfam" id="PF00990">
    <property type="entry name" value="GGDEF"/>
    <property type="match status" value="1"/>
</dbReference>
<dbReference type="SUPFAM" id="SSF55073">
    <property type="entry name" value="Nucleotide cyclase"/>
    <property type="match status" value="1"/>
</dbReference>